<accession>A0A5M9IYU5</accession>
<dbReference type="EMBL" id="VTFH01000001">
    <property type="protein sequence ID" value="KAA8560916.1"/>
    <property type="molecule type" value="Genomic_DNA"/>
</dbReference>
<comment type="caution">
    <text evidence="1">The sequence shown here is derived from an EMBL/GenBank/DDBJ whole genome shotgun (WGS) entry which is preliminary data.</text>
</comment>
<evidence type="ECO:0000313" key="2">
    <source>
        <dbReference type="Proteomes" id="UP000323425"/>
    </source>
</evidence>
<reference evidence="1 2" key="1">
    <citation type="journal article" date="2018" name="Plant Biotechnol. Rep.">
        <title>Diversity and antifungal activity of endophytic bacteria associated with Panax ginseng seedlings.</title>
        <authorList>
            <person name="Park J.M."/>
            <person name="Hong C.E."/>
            <person name="Jo S.H."/>
        </authorList>
    </citation>
    <scope>NUCLEOTIDE SEQUENCE [LARGE SCALE GENOMIC DNA]</scope>
    <source>
        <strain evidence="1 2">PgKB38</strain>
    </source>
</reference>
<name>A0A5M9IYU5_9PSED</name>
<organism evidence="1 2">
    <name type="scientific">Pseudomonas extremaustralis</name>
    <dbReference type="NCBI Taxonomy" id="359110"/>
    <lineage>
        <taxon>Bacteria</taxon>
        <taxon>Pseudomonadati</taxon>
        <taxon>Pseudomonadota</taxon>
        <taxon>Gammaproteobacteria</taxon>
        <taxon>Pseudomonadales</taxon>
        <taxon>Pseudomonadaceae</taxon>
        <taxon>Pseudomonas</taxon>
    </lineage>
</organism>
<sequence length="218" mass="24734">MRIGNNSASTLYEIRCDVGMPVNPKISLRNELWPVIGIGSDQVRGKIITNEIQHRRMVRNYNGFAIKWLVQFLFEPGISCFRFGDQVIRTKAPVTLICSDDGVVVHPFPSDAFRRSDVAGRRVIRPRCSDQESGLVQDQNFIFKDVDMWRCGVPHFLKRALNVAAVVLMVSADVNHRALECVVRPQDSTRFDINVTSENDYVRVTRGGIEPSKFNVQI</sequence>
<evidence type="ECO:0000313" key="1">
    <source>
        <dbReference type="EMBL" id="KAA8560916.1"/>
    </source>
</evidence>
<gene>
    <name evidence="1" type="ORF">FX985_00966</name>
</gene>
<proteinExistence type="predicted"/>
<dbReference type="Proteomes" id="UP000323425">
    <property type="component" value="Unassembled WGS sequence"/>
</dbReference>
<dbReference type="AlphaFoldDB" id="A0A5M9IYU5"/>
<protein>
    <submittedName>
        <fullName evidence="1">Uncharacterized protein</fullName>
    </submittedName>
</protein>